<feature type="non-terminal residue" evidence="1">
    <location>
        <position position="92"/>
    </location>
</feature>
<dbReference type="EMBL" id="CACVAV010000132">
    <property type="protein sequence ID" value="CAA6808677.1"/>
    <property type="molecule type" value="Genomic_DNA"/>
</dbReference>
<dbReference type="SUPFAM" id="SSF69754">
    <property type="entry name" value="Ribosome binding protein Y (YfiA homologue)"/>
    <property type="match status" value="1"/>
</dbReference>
<dbReference type="InterPro" id="IPR036567">
    <property type="entry name" value="RHF-like"/>
</dbReference>
<gene>
    <name evidence="1" type="ORF">HELGO_WM85706</name>
</gene>
<organism evidence="1">
    <name type="scientific">uncultured Thiotrichaceae bacterium</name>
    <dbReference type="NCBI Taxonomy" id="298394"/>
    <lineage>
        <taxon>Bacteria</taxon>
        <taxon>Pseudomonadati</taxon>
        <taxon>Pseudomonadota</taxon>
        <taxon>Gammaproteobacteria</taxon>
        <taxon>Thiotrichales</taxon>
        <taxon>Thiotrichaceae</taxon>
        <taxon>environmental samples</taxon>
    </lineage>
</organism>
<name>A0A6S6SF83_9GAMM</name>
<protein>
    <submittedName>
        <fullName evidence="1">Uncharacterized protein</fullName>
    </submittedName>
</protein>
<evidence type="ECO:0000313" key="1">
    <source>
        <dbReference type="EMBL" id="CAA6808677.1"/>
    </source>
</evidence>
<dbReference type="InterPro" id="IPR003489">
    <property type="entry name" value="RHF/RaiA"/>
</dbReference>
<reference evidence="1" key="1">
    <citation type="submission" date="2020-01" db="EMBL/GenBank/DDBJ databases">
        <authorList>
            <person name="Meier V. D."/>
            <person name="Meier V D."/>
        </authorList>
    </citation>
    <scope>NUCLEOTIDE SEQUENCE</scope>
    <source>
        <strain evidence="1">HLG_WM_MAG_08</strain>
    </source>
</reference>
<dbReference type="Gene3D" id="3.30.160.100">
    <property type="entry name" value="Ribosome hibernation promotion factor-like"/>
    <property type="match status" value="1"/>
</dbReference>
<proteinExistence type="predicted"/>
<accession>A0A6S6SF83</accession>
<sequence>MSKVHIEWGNLGRSEAIEQEILERSKKVFTVAPDATKLVVHLQVTNPVQSAGVTQQKVSMELRLPNNQDVRAENEGNDLYKCIRDSKKALLT</sequence>
<dbReference type="AlphaFoldDB" id="A0A6S6SF83"/>
<dbReference type="Pfam" id="PF02482">
    <property type="entry name" value="Ribosomal_S30AE"/>
    <property type="match status" value="1"/>
</dbReference>